<dbReference type="GO" id="GO:0071555">
    <property type="term" value="P:cell wall organization"/>
    <property type="evidence" value="ECO:0007669"/>
    <property type="project" value="UniProtKB-KW"/>
</dbReference>
<dbReference type="PANTHER" id="PTHR23135">
    <property type="entry name" value="MUR LIGASE FAMILY MEMBER"/>
    <property type="match status" value="1"/>
</dbReference>
<dbReference type="InterPro" id="IPR035911">
    <property type="entry name" value="MurE/MurF_N"/>
</dbReference>
<dbReference type="SUPFAM" id="SSF53244">
    <property type="entry name" value="MurD-like peptide ligases, peptide-binding domain"/>
    <property type="match status" value="1"/>
</dbReference>
<dbReference type="Gene3D" id="3.90.190.20">
    <property type="entry name" value="Mur ligase, C-terminal domain"/>
    <property type="match status" value="1"/>
</dbReference>
<feature type="domain" description="Mur ligase N-terminal catalytic" evidence="9">
    <location>
        <begin position="40"/>
        <end position="121"/>
    </location>
</feature>
<feature type="binding site" evidence="7">
    <location>
        <begin position="427"/>
        <end position="430"/>
    </location>
    <ligand>
        <name>meso-2,6-diaminopimelate</name>
        <dbReference type="ChEBI" id="CHEBI:57791"/>
    </ligand>
</feature>
<dbReference type="Gene3D" id="3.40.1190.10">
    <property type="entry name" value="Mur-like, catalytic domain"/>
    <property type="match status" value="1"/>
</dbReference>
<comment type="cofactor">
    <cofactor evidence="7">
        <name>Mg(2+)</name>
        <dbReference type="ChEBI" id="CHEBI:18420"/>
    </cofactor>
</comment>
<evidence type="ECO:0000259" key="9">
    <source>
        <dbReference type="Pfam" id="PF01225"/>
    </source>
</evidence>
<evidence type="ECO:0000259" key="10">
    <source>
        <dbReference type="Pfam" id="PF02875"/>
    </source>
</evidence>
<comment type="PTM">
    <text evidence="7">Carboxylation is probably crucial for Mg(2+) binding and, consequently, for the gamma-phosphate positioning of ATP.</text>
</comment>
<organism evidence="12 13">
    <name type="scientific">Candidatus Nitronauta litoralis</name>
    <dbReference type="NCBI Taxonomy" id="2705533"/>
    <lineage>
        <taxon>Bacteria</taxon>
        <taxon>Pseudomonadati</taxon>
        <taxon>Nitrospinota/Tectimicrobiota group</taxon>
        <taxon>Nitrospinota</taxon>
        <taxon>Nitrospinia</taxon>
        <taxon>Nitrospinales</taxon>
        <taxon>Nitrospinaceae</taxon>
        <taxon>Candidatus Nitronauta</taxon>
    </lineage>
</organism>
<dbReference type="SUPFAM" id="SSF53623">
    <property type="entry name" value="MurD-like peptide ligases, catalytic domain"/>
    <property type="match status" value="1"/>
</dbReference>
<keyword evidence="3 7" id="KW-0133">Cell shape</keyword>
<feature type="binding site" evidence="7">
    <location>
        <position position="204"/>
    </location>
    <ligand>
        <name>UDP-N-acetyl-alpha-D-muramoyl-L-alanyl-D-glutamate</name>
        <dbReference type="ChEBI" id="CHEBI:83900"/>
    </ligand>
</feature>
<feature type="binding site" evidence="7">
    <location>
        <position position="403"/>
    </location>
    <ligand>
        <name>meso-2,6-diaminopimelate</name>
        <dbReference type="ChEBI" id="CHEBI:57791"/>
    </ligand>
</feature>
<dbReference type="NCBIfam" id="NF001126">
    <property type="entry name" value="PRK00139.1-4"/>
    <property type="match status" value="1"/>
</dbReference>
<comment type="similarity">
    <text evidence="1 7">Belongs to the MurCDEF family. MurE subfamily.</text>
</comment>
<protein>
    <recommendedName>
        <fullName evidence="7">UDP-N-acetylmuramoyl-L-alanyl-D-glutamate--2,6-diaminopimelate ligase</fullName>
        <ecNumber evidence="7">6.3.2.13</ecNumber>
    </recommendedName>
    <alternativeName>
        <fullName evidence="7">Meso-A2pm-adding enzyme</fullName>
    </alternativeName>
    <alternativeName>
        <fullName evidence="7">Meso-diaminopimelate-adding enzyme</fullName>
    </alternativeName>
    <alternativeName>
        <fullName evidence="7">UDP-MurNAc-L-Ala-D-Glu:meso-diaminopimelate ligase</fullName>
    </alternativeName>
    <alternativeName>
        <fullName evidence="7">UDP-MurNAc-tripeptide synthetase</fullName>
    </alternativeName>
    <alternativeName>
        <fullName evidence="7">UDP-N-acetylmuramyl-tripeptide synthetase</fullName>
    </alternativeName>
</protein>
<dbReference type="Pfam" id="PF08245">
    <property type="entry name" value="Mur_ligase_M"/>
    <property type="match status" value="1"/>
</dbReference>
<dbReference type="InterPro" id="IPR000713">
    <property type="entry name" value="Mur_ligase_N"/>
</dbReference>
<reference evidence="12 13" key="1">
    <citation type="submission" date="2020-02" db="EMBL/GenBank/DDBJ databases">
        <title>Genomic and physiological characterization of two novel Nitrospinaceae genera.</title>
        <authorList>
            <person name="Mueller A.J."/>
            <person name="Jung M.-Y."/>
            <person name="Strachan C.R."/>
            <person name="Herbold C.W."/>
            <person name="Kirkegaard R.H."/>
            <person name="Daims H."/>
        </authorList>
    </citation>
    <scope>NUCLEOTIDE SEQUENCE [LARGE SCALE GENOMIC DNA]</scope>
    <source>
        <strain evidence="12">EB</strain>
    </source>
</reference>
<dbReference type="InterPro" id="IPR036615">
    <property type="entry name" value="Mur_ligase_C_dom_sf"/>
</dbReference>
<dbReference type="Pfam" id="PF01225">
    <property type="entry name" value="Mur_ligase"/>
    <property type="match status" value="1"/>
</dbReference>
<comment type="function">
    <text evidence="7">Catalyzes the addition of meso-diaminopimelic acid to the nucleotide precursor UDP-N-acetylmuramoyl-L-alanyl-D-glutamate (UMAG) in the biosynthesis of bacterial cell-wall peptidoglycan.</text>
</comment>
<evidence type="ECO:0000256" key="2">
    <source>
        <dbReference type="ARBA" id="ARBA00022618"/>
    </source>
</evidence>
<feature type="short sequence motif" description="Meso-diaminopimelate recognition motif" evidence="7">
    <location>
        <begin position="427"/>
        <end position="430"/>
    </location>
</feature>
<keyword evidence="7" id="KW-0547">Nucleotide-binding</keyword>
<dbReference type="NCBIfam" id="TIGR01085">
    <property type="entry name" value="murE"/>
    <property type="match status" value="1"/>
</dbReference>
<comment type="catalytic activity">
    <reaction evidence="7">
        <text>UDP-N-acetyl-alpha-D-muramoyl-L-alanyl-D-glutamate + meso-2,6-diaminopimelate + ATP = UDP-N-acetyl-alpha-D-muramoyl-L-alanyl-gamma-D-glutamyl-meso-2,6-diaminopimelate + ADP + phosphate + H(+)</text>
        <dbReference type="Rhea" id="RHEA:23676"/>
        <dbReference type="ChEBI" id="CHEBI:15378"/>
        <dbReference type="ChEBI" id="CHEBI:30616"/>
        <dbReference type="ChEBI" id="CHEBI:43474"/>
        <dbReference type="ChEBI" id="CHEBI:57791"/>
        <dbReference type="ChEBI" id="CHEBI:83900"/>
        <dbReference type="ChEBI" id="CHEBI:83905"/>
        <dbReference type="ChEBI" id="CHEBI:456216"/>
        <dbReference type="EC" id="6.3.2.13"/>
    </reaction>
</comment>
<keyword evidence="7" id="KW-0067">ATP-binding</keyword>
<dbReference type="InterPro" id="IPR036565">
    <property type="entry name" value="Mur-like_cat_sf"/>
</dbReference>
<dbReference type="GO" id="GO:0051301">
    <property type="term" value="P:cell division"/>
    <property type="evidence" value="ECO:0007669"/>
    <property type="project" value="UniProtKB-KW"/>
</dbReference>
<proteinExistence type="inferred from homology"/>
<dbReference type="EMBL" id="CP048685">
    <property type="protein sequence ID" value="QPJ60667.1"/>
    <property type="molecule type" value="Genomic_DNA"/>
</dbReference>
<dbReference type="InterPro" id="IPR004101">
    <property type="entry name" value="Mur_ligase_C"/>
</dbReference>
<keyword evidence="6 7" id="KW-0961">Cell wall biogenesis/degradation</keyword>
<keyword evidence="5 7" id="KW-0131">Cell cycle</keyword>
<feature type="binding site" evidence="7">
    <location>
        <position position="212"/>
    </location>
    <ligand>
        <name>UDP-N-acetyl-alpha-D-muramoyl-L-alanyl-D-glutamate</name>
        <dbReference type="ChEBI" id="CHEBI:83900"/>
    </ligand>
</feature>
<comment type="caution">
    <text evidence="7">Lacks conserved residue(s) required for the propagation of feature annotation.</text>
</comment>
<feature type="binding site" evidence="7">
    <location>
        <position position="48"/>
    </location>
    <ligand>
        <name>UDP-N-acetyl-alpha-D-muramoyl-L-alanyl-D-glutamate</name>
        <dbReference type="ChEBI" id="CHEBI:83900"/>
    </ligand>
</feature>
<keyword evidence="7" id="KW-0963">Cytoplasm</keyword>
<dbReference type="GO" id="GO:0005524">
    <property type="term" value="F:ATP binding"/>
    <property type="evidence" value="ECO:0007669"/>
    <property type="project" value="UniProtKB-UniRule"/>
</dbReference>
<keyword evidence="2 7" id="KW-0132">Cell division</keyword>
<evidence type="ECO:0000313" key="13">
    <source>
        <dbReference type="Proteomes" id="UP000594688"/>
    </source>
</evidence>
<evidence type="ECO:0000256" key="3">
    <source>
        <dbReference type="ARBA" id="ARBA00022960"/>
    </source>
</evidence>
<evidence type="ECO:0000256" key="1">
    <source>
        <dbReference type="ARBA" id="ARBA00005898"/>
    </source>
</evidence>
<comment type="pathway">
    <text evidence="7 8">Cell wall biogenesis; peptidoglycan biosynthesis.</text>
</comment>
<comment type="subcellular location">
    <subcellularLocation>
        <location evidence="7 8">Cytoplasm</location>
    </subcellularLocation>
</comment>
<dbReference type="PANTHER" id="PTHR23135:SF4">
    <property type="entry name" value="UDP-N-ACETYLMURAMOYL-L-ALANYL-D-GLUTAMATE--2,6-DIAMINOPIMELATE LIGASE MURE HOMOLOG, CHLOROPLASTIC"/>
    <property type="match status" value="1"/>
</dbReference>
<name>A0A7T0BUG2_9BACT</name>
<dbReference type="GO" id="GO:0000287">
    <property type="term" value="F:magnesium ion binding"/>
    <property type="evidence" value="ECO:0007669"/>
    <property type="project" value="UniProtKB-UniRule"/>
</dbReference>
<evidence type="ECO:0000256" key="4">
    <source>
        <dbReference type="ARBA" id="ARBA00022984"/>
    </source>
</evidence>
<feature type="binding site" evidence="7">
    <location>
        <position position="486"/>
    </location>
    <ligand>
        <name>meso-2,6-diaminopimelate</name>
        <dbReference type="ChEBI" id="CHEBI:57791"/>
    </ligand>
</feature>
<dbReference type="EC" id="6.3.2.13" evidence="7"/>
<dbReference type="UniPathway" id="UPA00219"/>
<dbReference type="SUPFAM" id="SSF63418">
    <property type="entry name" value="MurE/MurF N-terminal domain"/>
    <property type="match status" value="1"/>
</dbReference>
<feature type="binding site" evidence="7">
    <location>
        <begin position="135"/>
        <end position="141"/>
    </location>
    <ligand>
        <name>ATP</name>
        <dbReference type="ChEBI" id="CHEBI:30616"/>
    </ligand>
</feature>
<dbReference type="NCBIfam" id="NF001124">
    <property type="entry name" value="PRK00139.1-2"/>
    <property type="match status" value="1"/>
</dbReference>
<keyword evidence="7" id="KW-0460">Magnesium</keyword>
<evidence type="ECO:0000256" key="7">
    <source>
        <dbReference type="HAMAP-Rule" id="MF_00208"/>
    </source>
</evidence>
<dbReference type="Gene3D" id="3.40.1390.10">
    <property type="entry name" value="MurE/MurF, N-terminal domain"/>
    <property type="match status" value="1"/>
</dbReference>
<dbReference type="HAMAP" id="MF_00208">
    <property type="entry name" value="MurE"/>
    <property type="match status" value="1"/>
</dbReference>
<dbReference type="GO" id="GO:0005737">
    <property type="term" value="C:cytoplasm"/>
    <property type="evidence" value="ECO:0007669"/>
    <property type="project" value="UniProtKB-SubCell"/>
</dbReference>
<evidence type="ECO:0000256" key="6">
    <source>
        <dbReference type="ARBA" id="ARBA00023316"/>
    </source>
</evidence>
<dbReference type="GO" id="GO:0008360">
    <property type="term" value="P:regulation of cell shape"/>
    <property type="evidence" value="ECO:0007669"/>
    <property type="project" value="UniProtKB-KW"/>
</dbReference>
<dbReference type="Pfam" id="PF02875">
    <property type="entry name" value="Mur_ligase_C"/>
    <property type="match status" value="1"/>
</dbReference>
<dbReference type="InterPro" id="IPR005761">
    <property type="entry name" value="UDP-N-AcMur-Glu-dNH2Pim_ligase"/>
</dbReference>
<feature type="modified residue" description="N6-carboxylysine" evidence="7">
    <location>
        <position position="244"/>
    </location>
</feature>
<sequence length="510" mass="56356">MKKVFPENFIGELKEGMASRLSDMMSGYPVVNLLGTLDREITSIAYDSRKVEAGGLFVAIAGTKEDGARYIPEAIRRKAAAFITQSSPQQLLEMGIGINGITQIHVEDTRHALAWLSGRFYNQPSRSLNLIGITGTNGKTTLTYLLESLFSAAGRDCGVIGSINYRYRDTLYPANVTTPESLDLNRMLAEMVTNGVQDCFLEVSSHSLAQKRVNGLHFDLAVFTNLTRDHLDYHSDLHTYRQTKMRLFRDERVEKQVINLDDPMGAKILAETSRPTLTTGIESKADIRAESIELSDHGVRFNLKSPYGSRNIHSPLLGKHNILNLLSSAAVGLFQGVSLDAVCSGIELLSVVPGRLEKIQNNRGFTVVVDFAHTDDALYNALRAVQEFTTGRVVVVFGCGGDRDRTKRGPMGKVAVDNSELAIITSDNPRTENPRQIIEDISLGLPEKAVEEKDYLIIPDRRQAIEKALQLAESGDTVILAGKGAEDYQIIGTEKFHFDDREIVRALLDD</sequence>
<keyword evidence="4 7" id="KW-0573">Peptidoglycan synthesis</keyword>
<dbReference type="InterPro" id="IPR013221">
    <property type="entry name" value="Mur_ligase_cen"/>
</dbReference>
<accession>A0A7T0BUG2</accession>
<evidence type="ECO:0000256" key="8">
    <source>
        <dbReference type="RuleBase" id="RU004135"/>
    </source>
</evidence>
<keyword evidence="7 12" id="KW-0436">Ligase</keyword>
<gene>
    <name evidence="7" type="primary">murE</name>
    <name evidence="12" type="ORF">G3M70_01690</name>
</gene>
<feature type="binding site" evidence="7">
    <location>
        <position position="210"/>
    </location>
    <ligand>
        <name>UDP-N-acetyl-alpha-D-muramoyl-L-alanyl-D-glutamate</name>
        <dbReference type="ChEBI" id="CHEBI:83900"/>
    </ligand>
</feature>
<dbReference type="Proteomes" id="UP000594688">
    <property type="component" value="Chromosome"/>
</dbReference>
<feature type="binding site" evidence="7">
    <location>
        <begin position="177"/>
        <end position="178"/>
    </location>
    <ligand>
        <name>UDP-N-acetyl-alpha-D-muramoyl-L-alanyl-D-glutamate</name>
        <dbReference type="ChEBI" id="CHEBI:83900"/>
    </ligand>
</feature>
<evidence type="ECO:0000259" key="11">
    <source>
        <dbReference type="Pfam" id="PF08245"/>
    </source>
</evidence>
<evidence type="ECO:0000256" key="5">
    <source>
        <dbReference type="ARBA" id="ARBA00023306"/>
    </source>
</evidence>
<dbReference type="AlphaFoldDB" id="A0A7T0BUG2"/>
<dbReference type="KEGG" id="nli:G3M70_01690"/>
<dbReference type="GO" id="GO:0008765">
    <property type="term" value="F:UDP-N-acetylmuramoylalanyl-D-glutamate-2,6-diaminopimelate ligase activity"/>
    <property type="evidence" value="ECO:0007669"/>
    <property type="project" value="UniProtKB-UniRule"/>
</dbReference>
<dbReference type="GO" id="GO:0009252">
    <property type="term" value="P:peptidoglycan biosynthetic process"/>
    <property type="evidence" value="ECO:0007669"/>
    <property type="project" value="UniProtKB-UniRule"/>
</dbReference>
<feature type="domain" description="Mur ligase C-terminal" evidence="10">
    <location>
        <begin position="354"/>
        <end position="484"/>
    </location>
</feature>
<evidence type="ECO:0000313" key="12">
    <source>
        <dbReference type="EMBL" id="QPJ60667.1"/>
    </source>
</evidence>
<feature type="domain" description="Mur ligase central" evidence="11">
    <location>
        <begin position="133"/>
        <end position="331"/>
    </location>
</feature>
<feature type="binding site" evidence="7">
    <location>
        <position position="482"/>
    </location>
    <ligand>
        <name>meso-2,6-diaminopimelate</name>
        <dbReference type="ChEBI" id="CHEBI:57791"/>
    </ligand>
</feature>